<dbReference type="Proteomes" id="UP000693672">
    <property type="component" value="Unassembled WGS sequence"/>
</dbReference>
<sequence length="135" mass="15060">MTAIVAILTASLLLLFAMMAATSWFMTRLMRAYIGSKHELLEQILRTEQVPEQWASSYSLAAVRRAPRTEGAGTIAAADDRAARKSIRKLDRLIGYVRTTRLVEDEETRRTLLADLSRIRGQWGGACHEQPAGSQ</sequence>
<dbReference type="RefSeq" id="WP_218090008.1">
    <property type="nucleotide sequence ID" value="NZ_CAJVAS010000001.1"/>
</dbReference>
<comment type="caution">
    <text evidence="1">The sequence shown here is derived from an EMBL/GenBank/DDBJ whole genome shotgun (WGS) entry which is preliminary data.</text>
</comment>
<evidence type="ECO:0000313" key="1">
    <source>
        <dbReference type="EMBL" id="CAG7597829.1"/>
    </source>
</evidence>
<reference evidence="1" key="1">
    <citation type="submission" date="2021-06" db="EMBL/GenBank/DDBJ databases">
        <authorList>
            <person name="Criscuolo A."/>
        </authorList>
    </citation>
    <scope>NUCLEOTIDE SEQUENCE</scope>
    <source>
        <strain evidence="1">CIP111600</strain>
    </source>
</reference>
<name>A0A916JS36_9BACL</name>
<gene>
    <name evidence="1" type="ORF">PAESOLCIP111_00177</name>
</gene>
<accession>A0A916JS36</accession>
<protein>
    <submittedName>
        <fullName evidence="1">Uncharacterized protein</fullName>
    </submittedName>
</protein>
<proteinExistence type="predicted"/>
<keyword evidence="2" id="KW-1185">Reference proteome</keyword>
<organism evidence="1 2">
    <name type="scientific">Paenibacillus solanacearum</name>
    <dbReference type="NCBI Taxonomy" id="2048548"/>
    <lineage>
        <taxon>Bacteria</taxon>
        <taxon>Bacillati</taxon>
        <taxon>Bacillota</taxon>
        <taxon>Bacilli</taxon>
        <taxon>Bacillales</taxon>
        <taxon>Paenibacillaceae</taxon>
        <taxon>Paenibacillus</taxon>
    </lineage>
</organism>
<dbReference type="EMBL" id="CAJVAS010000001">
    <property type="protein sequence ID" value="CAG7597829.1"/>
    <property type="molecule type" value="Genomic_DNA"/>
</dbReference>
<evidence type="ECO:0000313" key="2">
    <source>
        <dbReference type="Proteomes" id="UP000693672"/>
    </source>
</evidence>
<dbReference type="AlphaFoldDB" id="A0A916JS36"/>